<reference evidence="4" key="1">
    <citation type="journal article" date="2019" name="Int. J. Syst. Evol. Microbiol.">
        <title>The Global Catalogue of Microorganisms (GCM) 10K type strain sequencing project: providing services to taxonomists for standard genome sequencing and annotation.</title>
        <authorList>
            <consortium name="The Broad Institute Genomics Platform"/>
            <consortium name="The Broad Institute Genome Sequencing Center for Infectious Disease"/>
            <person name="Wu L."/>
            <person name="Ma J."/>
        </authorList>
    </citation>
    <scope>NUCLEOTIDE SEQUENCE [LARGE SCALE GENOMIC DNA]</scope>
    <source>
        <strain evidence="4">JCM 16904</strain>
    </source>
</reference>
<name>A0ABP7C9P9_9ACTN</name>
<gene>
    <name evidence="3" type="ORF">GCM10022224_053040</name>
</gene>
<sequence length="102" mass="11245">MVGREPEGHWRHTPAPAPPFDPGEHMDTRTPRILLTANTAVLLLVCVAFLLHHLDAGLLPDGMESWMARNQWLMWTAAVITVASAPAIPLLSPRLHPSADDR</sequence>
<organism evidence="3 4">
    <name type="scientific">Nonomuraea antimicrobica</name>
    <dbReference type="NCBI Taxonomy" id="561173"/>
    <lineage>
        <taxon>Bacteria</taxon>
        <taxon>Bacillati</taxon>
        <taxon>Actinomycetota</taxon>
        <taxon>Actinomycetes</taxon>
        <taxon>Streptosporangiales</taxon>
        <taxon>Streptosporangiaceae</taxon>
        <taxon>Nonomuraea</taxon>
    </lineage>
</organism>
<feature type="transmembrane region" description="Helical" evidence="2">
    <location>
        <begin position="33"/>
        <end position="52"/>
    </location>
</feature>
<feature type="transmembrane region" description="Helical" evidence="2">
    <location>
        <begin position="72"/>
        <end position="92"/>
    </location>
</feature>
<evidence type="ECO:0000256" key="2">
    <source>
        <dbReference type="SAM" id="Phobius"/>
    </source>
</evidence>
<dbReference type="EMBL" id="BAAAZP010000098">
    <property type="protein sequence ID" value="GAA3682089.1"/>
    <property type="molecule type" value="Genomic_DNA"/>
</dbReference>
<evidence type="ECO:0000256" key="1">
    <source>
        <dbReference type="SAM" id="MobiDB-lite"/>
    </source>
</evidence>
<evidence type="ECO:0000313" key="3">
    <source>
        <dbReference type="EMBL" id="GAA3682089.1"/>
    </source>
</evidence>
<proteinExistence type="predicted"/>
<dbReference type="Proteomes" id="UP001500902">
    <property type="component" value="Unassembled WGS sequence"/>
</dbReference>
<comment type="caution">
    <text evidence="3">The sequence shown here is derived from an EMBL/GenBank/DDBJ whole genome shotgun (WGS) entry which is preliminary data.</text>
</comment>
<evidence type="ECO:0000313" key="4">
    <source>
        <dbReference type="Proteomes" id="UP001500902"/>
    </source>
</evidence>
<protein>
    <submittedName>
        <fullName evidence="3">Uncharacterized protein</fullName>
    </submittedName>
</protein>
<keyword evidence="2" id="KW-1133">Transmembrane helix</keyword>
<feature type="region of interest" description="Disordered" evidence="1">
    <location>
        <begin position="1"/>
        <end position="25"/>
    </location>
</feature>
<keyword evidence="4" id="KW-1185">Reference proteome</keyword>
<feature type="compositionally biased region" description="Basic and acidic residues" evidence="1">
    <location>
        <begin position="1"/>
        <end position="10"/>
    </location>
</feature>
<keyword evidence="2" id="KW-0812">Transmembrane</keyword>
<keyword evidence="2" id="KW-0472">Membrane</keyword>
<accession>A0ABP7C9P9</accession>